<dbReference type="GO" id="GO:0016747">
    <property type="term" value="F:acyltransferase activity, transferring groups other than amino-acyl groups"/>
    <property type="evidence" value="ECO:0007669"/>
    <property type="project" value="InterPro"/>
</dbReference>
<dbReference type="RefSeq" id="WP_158662565.1">
    <property type="nucleotide sequence ID" value="NZ_FYDD01000003.1"/>
</dbReference>
<proteinExistence type="predicted"/>
<evidence type="ECO:0000313" key="3">
    <source>
        <dbReference type="Proteomes" id="UP000632659"/>
    </source>
</evidence>
<feature type="domain" description="N-acetyltransferase" evidence="1">
    <location>
        <begin position="1"/>
        <end position="162"/>
    </location>
</feature>
<dbReference type="CDD" id="cd04301">
    <property type="entry name" value="NAT_SF"/>
    <property type="match status" value="1"/>
</dbReference>
<dbReference type="Pfam" id="PF00583">
    <property type="entry name" value="Acetyltransf_1"/>
    <property type="match status" value="1"/>
</dbReference>
<name>A0A8J6TWH2_9FIRM</name>
<organism evidence="2 3">
    <name type="scientific">Massiliimalia timonensis</name>
    <dbReference type="NCBI Taxonomy" id="1987501"/>
    <lineage>
        <taxon>Bacteria</taxon>
        <taxon>Bacillati</taxon>
        <taxon>Bacillota</taxon>
        <taxon>Clostridia</taxon>
        <taxon>Eubacteriales</taxon>
        <taxon>Oscillospiraceae</taxon>
        <taxon>Massiliimalia</taxon>
    </lineage>
</organism>
<dbReference type="EMBL" id="JACRTL010000001">
    <property type="protein sequence ID" value="MBC8609730.1"/>
    <property type="molecule type" value="Genomic_DNA"/>
</dbReference>
<accession>A0A8J6TWH2</accession>
<dbReference type="Gene3D" id="3.40.630.30">
    <property type="match status" value="1"/>
</dbReference>
<dbReference type="PROSITE" id="PS51186">
    <property type="entry name" value="GNAT"/>
    <property type="match status" value="1"/>
</dbReference>
<dbReference type="InterPro" id="IPR016181">
    <property type="entry name" value="Acyl_CoA_acyltransferase"/>
</dbReference>
<dbReference type="OrthoDB" id="9127144at2"/>
<dbReference type="AlphaFoldDB" id="A0A8J6TWH2"/>
<protein>
    <submittedName>
        <fullName evidence="2">GNAT family N-acetyltransferase</fullName>
    </submittedName>
</protein>
<evidence type="ECO:0000259" key="1">
    <source>
        <dbReference type="PROSITE" id="PS51186"/>
    </source>
</evidence>
<reference evidence="2" key="1">
    <citation type="submission" date="2020-08" db="EMBL/GenBank/DDBJ databases">
        <title>Genome public.</title>
        <authorList>
            <person name="Liu C."/>
            <person name="Sun Q."/>
        </authorList>
    </citation>
    <scope>NUCLEOTIDE SEQUENCE</scope>
    <source>
        <strain evidence="2">NSJ-15</strain>
    </source>
</reference>
<gene>
    <name evidence="2" type="ORF">H8702_01165</name>
</gene>
<dbReference type="InterPro" id="IPR000182">
    <property type="entry name" value="GNAT_dom"/>
</dbReference>
<sequence length="186" mass="21836">MELKAMPVTLTSCDKGRVKEIYMQAFAKEDRMPYWLMLIMAKMKNTDFLSFYDGNTLCGFVYMATSENLTFVMFFAVEEALRSKGYGGNILEKVLERYPKNKIVITIERCDENANNFQQRLKRKEFYLRNGYFETGYLVELGNQKQEIIIKNGAFDPKEFIRFFKKYSNGMIKPKVWSTDGFWGNA</sequence>
<evidence type="ECO:0000313" key="2">
    <source>
        <dbReference type="EMBL" id="MBC8609730.1"/>
    </source>
</evidence>
<keyword evidence="3" id="KW-1185">Reference proteome</keyword>
<dbReference type="Proteomes" id="UP000632659">
    <property type="component" value="Unassembled WGS sequence"/>
</dbReference>
<dbReference type="SUPFAM" id="SSF55729">
    <property type="entry name" value="Acyl-CoA N-acyltransferases (Nat)"/>
    <property type="match status" value="1"/>
</dbReference>
<comment type="caution">
    <text evidence="2">The sequence shown here is derived from an EMBL/GenBank/DDBJ whole genome shotgun (WGS) entry which is preliminary data.</text>
</comment>